<accession>A0A9P7MFK2</accession>
<organism evidence="2 3">
    <name type="scientific">Claviceps pazoutovae</name>
    <dbReference type="NCBI Taxonomy" id="1649127"/>
    <lineage>
        <taxon>Eukaryota</taxon>
        <taxon>Fungi</taxon>
        <taxon>Dikarya</taxon>
        <taxon>Ascomycota</taxon>
        <taxon>Pezizomycotina</taxon>
        <taxon>Sordariomycetes</taxon>
        <taxon>Hypocreomycetidae</taxon>
        <taxon>Hypocreales</taxon>
        <taxon>Clavicipitaceae</taxon>
        <taxon>Claviceps</taxon>
    </lineage>
</organism>
<protein>
    <submittedName>
        <fullName evidence="2">Uncharacterized protein</fullName>
    </submittedName>
</protein>
<keyword evidence="3" id="KW-1185">Reference proteome</keyword>
<keyword evidence="1" id="KW-1133">Transmembrane helix</keyword>
<comment type="caution">
    <text evidence="2">The sequence shown here is derived from an EMBL/GenBank/DDBJ whole genome shotgun (WGS) entry which is preliminary data.</text>
</comment>
<dbReference type="Proteomes" id="UP000706124">
    <property type="component" value="Unassembled WGS sequence"/>
</dbReference>
<reference evidence="2 3" key="1">
    <citation type="journal article" date="2020" name="bioRxiv">
        <title>Whole genome comparisons of ergot fungi reveals the divergence and evolution of species within the genus Claviceps are the result of varying mechanisms driving genome evolution and host range expansion.</title>
        <authorList>
            <person name="Wyka S.A."/>
            <person name="Mondo S.J."/>
            <person name="Liu M."/>
            <person name="Dettman J."/>
            <person name="Nalam V."/>
            <person name="Broders K.D."/>
        </authorList>
    </citation>
    <scope>NUCLEOTIDE SEQUENCE [LARGE SCALE GENOMIC DNA]</scope>
    <source>
        <strain evidence="2 3">CCC 1485</strain>
    </source>
</reference>
<evidence type="ECO:0000313" key="3">
    <source>
        <dbReference type="Proteomes" id="UP000706124"/>
    </source>
</evidence>
<dbReference type="EMBL" id="SRPO01000092">
    <property type="protein sequence ID" value="KAG5941690.1"/>
    <property type="molecule type" value="Genomic_DNA"/>
</dbReference>
<keyword evidence="1" id="KW-0472">Membrane</keyword>
<proteinExistence type="predicted"/>
<feature type="transmembrane region" description="Helical" evidence="1">
    <location>
        <begin position="97"/>
        <end position="116"/>
    </location>
</feature>
<evidence type="ECO:0000313" key="2">
    <source>
        <dbReference type="EMBL" id="KAG5941690.1"/>
    </source>
</evidence>
<dbReference type="AlphaFoldDB" id="A0A9P7MFK2"/>
<sequence>MAPVELDSIKQKAKEWFEDLPRLQIARVHSTQYTTTSMSRFFPHTPYAEDQPLPYTILTTHVLTRGLTTGSLLGITLTSIRQLIPSLHRPGPNLPRVLLASSTGSILGVGLMALALGGRMYGRDRIEWHDRSWRLLENKGQMEMDDWTYIGMGLGGVGGAVVSGAAVRSLGRNRAVLGGMGVGGALGMLGEVGWRVGLKGGKFPEGERGRERNL</sequence>
<dbReference type="OrthoDB" id="544298at2759"/>
<keyword evidence="1" id="KW-0812">Transmembrane</keyword>
<evidence type="ECO:0000256" key="1">
    <source>
        <dbReference type="SAM" id="Phobius"/>
    </source>
</evidence>
<feature type="transmembrane region" description="Helical" evidence="1">
    <location>
        <begin position="147"/>
        <end position="167"/>
    </location>
</feature>
<gene>
    <name evidence="2" type="ORF">E4U60_007772</name>
</gene>
<name>A0A9P7MFK2_9HYPO</name>